<keyword evidence="9" id="KW-1185">Reference proteome</keyword>
<protein>
    <submittedName>
        <fullName evidence="8">GtrA family protein</fullName>
    </submittedName>
</protein>
<organism evidence="8 9">
    <name type="scientific">Cohnella hashimotonis</name>
    <dbReference type="NCBI Taxonomy" id="2826895"/>
    <lineage>
        <taxon>Bacteria</taxon>
        <taxon>Bacillati</taxon>
        <taxon>Bacillota</taxon>
        <taxon>Bacilli</taxon>
        <taxon>Bacillales</taxon>
        <taxon>Paenibacillaceae</taxon>
        <taxon>Cohnella</taxon>
    </lineage>
</organism>
<keyword evidence="4 6" id="KW-1133">Transmembrane helix</keyword>
<feature type="transmembrane region" description="Helical" evidence="6">
    <location>
        <begin position="12"/>
        <end position="36"/>
    </location>
</feature>
<accession>A0ABT6TBW6</accession>
<keyword evidence="5 6" id="KW-0472">Membrane</keyword>
<evidence type="ECO:0000256" key="6">
    <source>
        <dbReference type="SAM" id="Phobius"/>
    </source>
</evidence>
<evidence type="ECO:0000256" key="1">
    <source>
        <dbReference type="ARBA" id="ARBA00004141"/>
    </source>
</evidence>
<sequence length="139" mass="15519">MWKMDSREIKRVSKFAAIGVLNTGIDIAIFAALVYALDWPSLPAQCVSYFLAFLNSYWWNRRWTFGMRERGSARELLKFGIVNALSFLCATGVLLAAEKGLDLSPIVAKLVSVAASLAVNYVGSKLWVFRQDPEPGRDN</sequence>
<gene>
    <name evidence="8" type="ORF">KB449_05020</name>
</gene>
<feature type="transmembrane region" description="Helical" evidence="6">
    <location>
        <begin position="103"/>
        <end position="122"/>
    </location>
</feature>
<dbReference type="Proteomes" id="UP001161691">
    <property type="component" value="Unassembled WGS sequence"/>
</dbReference>
<evidence type="ECO:0000313" key="8">
    <source>
        <dbReference type="EMBL" id="MDI4644310.1"/>
    </source>
</evidence>
<evidence type="ECO:0000313" key="9">
    <source>
        <dbReference type="Proteomes" id="UP001161691"/>
    </source>
</evidence>
<proteinExistence type="inferred from homology"/>
<feature type="transmembrane region" description="Helical" evidence="6">
    <location>
        <begin position="42"/>
        <end position="59"/>
    </location>
</feature>
<name>A0ABT6TBW6_9BACL</name>
<reference evidence="8" key="1">
    <citation type="submission" date="2023-04" db="EMBL/GenBank/DDBJ databases">
        <title>Comparative genomic analysis of Cohnella hashimotonis sp. nov., isolated from the International Space Station.</title>
        <authorList>
            <person name="Venkateswaran K."/>
            <person name="Simpson A."/>
        </authorList>
    </citation>
    <scope>NUCLEOTIDE SEQUENCE</scope>
    <source>
        <strain evidence="8">F6_2S_P_1</strain>
    </source>
</reference>
<dbReference type="PANTHER" id="PTHR38459:SF1">
    <property type="entry name" value="PROPHAGE BACTOPRENOL-LINKED GLUCOSE TRANSLOCASE HOMOLOG"/>
    <property type="match status" value="1"/>
</dbReference>
<dbReference type="PANTHER" id="PTHR38459">
    <property type="entry name" value="PROPHAGE BACTOPRENOL-LINKED GLUCOSE TRANSLOCASE HOMOLOG"/>
    <property type="match status" value="1"/>
</dbReference>
<evidence type="ECO:0000256" key="4">
    <source>
        <dbReference type="ARBA" id="ARBA00022989"/>
    </source>
</evidence>
<evidence type="ECO:0000256" key="2">
    <source>
        <dbReference type="ARBA" id="ARBA00009399"/>
    </source>
</evidence>
<feature type="transmembrane region" description="Helical" evidence="6">
    <location>
        <begin position="79"/>
        <end position="97"/>
    </location>
</feature>
<comment type="caution">
    <text evidence="8">The sequence shown here is derived from an EMBL/GenBank/DDBJ whole genome shotgun (WGS) entry which is preliminary data.</text>
</comment>
<dbReference type="InterPro" id="IPR007267">
    <property type="entry name" value="GtrA_DPMS_TM"/>
</dbReference>
<dbReference type="RefSeq" id="WP_282907318.1">
    <property type="nucleotide sequence ID" value="NZ_JAGRPV010000001.1"/>
</dbReference>
<dbReference type="EMBL" id="JAGRPV010000001">
    <property type="protein sequence ID" value="MDI4644310.1"/>
    <property type="molecule type" value="Genomic_DNA"/>
</dbReference>
<keyword evidence="3 6" id="KW-0812">Transmembrane</keyword>
<evidence type="ECO:0000259" key="7">
    <source>
        <dbReference type="Pfam" id="PF04138"/>
    </source>
</evidence>
<comment type="subcellular location">
    <subcellularLocation>
        <location evidence="1">Membrane</location>
        <topology evidence="1">Multi-pass membrane protein</topology>
    </subcellularLocation>
</comment>
<evidence type="ECO:0000256" key="5">
    <source>
        <dbReference type="ARBA" id="ARBA00023136"/>
    </source>
</evidence>
<feature type="domain" description="GtrA/DPMS transmembrane" evidence="7">
    <location>
        <begin position="14"/>
        <end position="129"/>
    </location>
</feature>
<comment type="similarity">
    <text evidence="2">Belongs to the GtrA family.</text>
</comment>
<evidence type="ECO:0000256" key="3">
    <source>
        <dbReference type="ARBA" id="ARBA00022692"/>
    </source>
</evidence>
<dbReference type="Pfam" id="PF04138">
    <property type="entry name" value="GtrA_DPMS_TM"/>
    <property type="match status" value="1"/>
</dbReference>
<dbReference type="InterPro" id="IPR051401">
    <property type="entry name" value="GtrA_CellWall_Glycosyl"/>
</dbReference>